<organism evidence="1 2">
    <name type="scientific">Rhizopus oryzae</name>
    <name type="common">Mucormycosis agent</name>
    <name type="synonym">Rhizopus arrhizus var. delemar</name>
    <dbReference type="NCBI Taxonomy" id="64495"/>
    <lineage>
        <taxon>Eukaryota</taxon>
        <taxon>Fungi</taxon>
        <taxon>Fungi incertae sedis</taxon>
        <taxon>Mucoromycota</taxon>
        <taxon>Mucoromycotina</taxon>
        <taxon>Mucoromycetes</taxon>
        <taxon>Mucorales</taxon>
        <taxon>Mucorineae</taxon>
        <taxon>Rhizopodaceae</taxon>
        <taxon>Rhizopus</taxon>
    </lineage>
</organism>
<proteinExistence type="predicted"/>
<accession>A0A9P6WTY3</accession>
<name>A0A9P6WTY3_RHIOR</name>
<dbReference type="EMBL" id="JAANQT010007648">
    <property type="protein sequence ID" value="KAG1285898.1"/>
    <property type="molecule type" value="Genomic_DNA"/>
</dbReference>
<evidence type="ECO:0000313" key="1">
    <source>
        <dbReference type="EMBL" id="KAG1285898.1"/>
    </source>
</evidence>
<comment type="caution">
    <text evidence="1">The sequence shown here is derived from an EMBL/GenBank/DDBJ whole genome shotgun (WGS) entry which is preliminary data.</text>
</comment>
<reference evidence="1" key="1">
    <citation type="journal article" date="2020" name="Microb. Genom.">
        <title>Genetic diversity of clinical and environmental Mucorales isolates obtained from an investigation of mucormycosis cases among solid organ transplant recipients.</title>
        <authorList>
            <person name="Nguyen M.H."/>
            <person name="Kaul D."/>
            <person name="Muto C."/>
            <person name="Cheng S.J."/>
            <person name="Richter R.A."/>
            <person name="Bruno V.M."/>
            <person name="Liu G."/>
            <person name="Beyhan S."/>
            <person name="Sundermann A.J."/>
            <person name="Mounaud S."/>
            <person name="Pasculle A.W."/>
            <person name="Nierman W.C."/>
            <person name="Driscoll E."/>
            <person name="Cumbie R."/>
            <person name="Clancy C.J."/>
            <person name="Dupont C.L."/>
        </authorList>
    </citation>
    <scope>NUCLEOTIDE SEQUENCE</scope>
    <source>
        <strain evidence="1">GL11</strain>
    </source>
</reference>
<keyword evidence="2" id="KW-1185">Reference proteome</keyword>
<gene>
    <name evidence="1" type="ORF">G6F64_014230</name>
</gene>
<dbReference type="Proteomes" id="UP000716291">
    <property type="component" value="Unassembled WGS sequence"/>
</dbReference>
<evidence type="ECO:0000313" key="2">
    <source>
        <dbReference type="Proteomes" id="UP000716291"/>
    </source>
</evidence>
<protein>
    <submittedName>
        <fullName evidence="1">Uncharacterized protein</fullName>
    </submittedName>
</protein>
<sequence length="121" mass="13526">MGTLPGLQGGPTVKRVVKKRTRGKARRLPVKIKKKGNVWEVLDGTNAGLSVAGLIAMDRGIQRDVIDGIRFLREKQASLRSNEKVATKGRRIEENSSAVPMVINVVDQDGYVYIFAFRWFE</sequence>
<dbReference type="AlphaFoldDB" id="A0A9P6WTY3"/>